<name>A0ABV7XWA9_9FLAO</name>
<organism evidence="2 3">
    <name type="scientific">Chryseobacterium tructae</name>
    <dbReference type="NCBI Taxonomy" id="1037380"/>
    <lineage>
        <taxon>Bacteria</taxon>
        <taxon>Pseudomonadati</taxon>
        <taxon>Bacteroidota</taxon>
        <taxon>Flavobacteriia</taxon>
        <taxon>Flavobacteriales</taxon>
        <taxon>Weeksellaceae</taxon>
        <taxon>Chryseobacterium group</taxon>
        <taxon>Chryseobacterium</taxon>
    </lineage>
</organism>
<protein>
    <submittedName>
        <fullName evidence="2">Phospholipase effector Tle1 domain-containing protein</fullName>
    </submittedName>
</protein>
<keyword evidence="3" id="KW-1185">Reference proteome</keyword>
<evidence type="ECO:0000259" key="1">
    <source>
        <dbReference type="Pfam" id="PF09994"/>
    </source>
</evidence>
<accession>A0ABV7XWA9</accession>
<reference evidence="3" key="1">
    <citation type="journal article" date="2019" name="Int. J. Syst. Evol. Microbiol.">
        <title>The Global Catalogue of Microorganisms (GCM) 10K type strain sequencing project: providing services to taxonomists for standard genome sequencing and annotation.</title>
        <authorList>
            <consortium name="The Broad Institute Genomics Platform"/>
            <consortium name="The Broad Institute Genome Sequencing Center for Infectious Disease"/>
            <person name="Wu L."/>
            <person name="Ma J."/>
        </authorList>
    </citation>
    <scope>NUCLEOTIDE SEQUENCE [LARGE SCALE GENOMIC DNA]</scope>
    <source>
        <strain evidence="3">CECT 7798</strain>
    </source>
</reference>
<dbReference type="InterPro" id="IPR018712">
    <property type="entry name" value="Tle1-like_cat"/>
</dbReference>
<proteinExistence type="predicted"/>
<gene>
    <name evidence="2" type="ORF">ACFONJ_15105</name>
</gene>
<dbReference type="RefSeq" id="WP_378170347.1">
    <property type="nucleotide sequence ID" value="NZ_JBHRYO010000002.1"/>
</dbReference>
<dbReference type="PANTHER" id="PTHR33840">
    <property type="match status" value="1"/>
</dbReference>
<evidence type="ECO:0000313" key="2">
    <source>
        <dbReference type="EMBL" id="MFC3757303.1"/>
    </source>
</evidence>
<dbReference type="Pfam" id="PF09994">
    <property type="entry name" value="T6SS_Tle1-like_cat"/>
    <property type="match status" value="1"/>
</dbReference>
<evidence type="ECO:0000313" key="3">
    <source>
        <dbReference type="Proteomes" id="UP001595735"/>
    </source>
</evidence>
<dbReference type="PANTHER" id="PTHR33840:SF1">
    <property type="entry name" value="TLE1 PHOSPHOLIPASE DOMAIN-CONTAINING PROTEIN"/>
    <property type="match status" value="1"/>
</dbReference>
<dbReference type="EMBL" id="JBHRYO010000002">
    <property type="protein sequence ID" value="MFC3757303.1"/>
    <property type="molecule type" value="Genomic_DNA"/>
</dbReference>
<feature type="domain" description="T6SS Phospholipase effector Tle1-like catalytic" evidence="1">
    <location>
        <begin position="397"/>
        <end position="483"/>
    </location>
</feature>
<dbReference type="Proteomes" id="UP001595735">
    <property type="component" value="Unassembled WGS sequence"/>
</dbReference>
<comment type="caution">
    <text evidence="2">The sequence shown here is derived from an EMBL/GenBank/DDBJ whole genome shotgun (WGS) entry which is preliminary data.</text>
</comment>
<sequence length="657" mass="75473">MKIIGETRPLTYKLYNYSLLAITGNPKVKEWKIEYNGKILSTNAAGIFKFHPNLAGKKVRLIAVVTQNSKNTEYSIDLYVLLGNPKILSIEWQDFRGKPIGKRKVGYLDKIRLAIKTINIPKGDSLKISVYEDDTTGDRTMGVYTTSGVDDKGFAYLYFNQLSLYQDALNKKDWIDESEHEYYIKVKYENYINRTEEKIQLVVQNELVQHVDKPQPTNKPVVVAAPDKKPKQNDKVKKNVVFNMFFDGTMNNMTNTTERIGKTDVYNRKSNKKDDSYTNFYSNVALLYMNNDVKENEDIIKIYTEGIGTEDKKMDQTFPGGALGTGIAIYMRGIKDKVQRGIQQMKDFADKKYFDKGVSIGKVTINVFGFSRGAAAARYFLSQDSLIMIKLNLKSFQDITFNFIGLFDTVASYGILHLNDVIELQLKLKNRAKKIVQLAAADEYRNNFKLTNIDSSVKAGVGYQLTMPGVHSDIGGGYSEVSDEKRYLGEYMVYGDNDITAKKELEKIKKRYIEEGWYQPEQFMITKELKTNFSKLYNLSYSHLYTLYGVRKGLSNSYQYIPFAIMKTFCEKHGKMVFKKTTDNIYTVSKELQTVKGELYDYAIKNDGINSLAVTLPKEQLMWVRNKYLHRSNKDDETFKMDGRYVNGKPERDILKG</sequence>